<name>A0A9K3NX00_HELAN</name>
<dbReference type="Gramene" id="mRNA:HanXRQr2_Chr03g0120011">
    <property type="protein sequence ID" value="mRNA:HanXRQr2_Chr03g0120011"/>
    <property type="gene ID" value="HanXRQr2_Chr03g0120011"/>
</dbReference>
<keyword evidence="3" id="KW-1185">Reference proteome</keyword>
<reference evidence="2" key="2">
    <citation type="submission" date="2020-06" db="EMBL/GenBank/DDBJ databases">
        <title>Helianthus annuus Genome sequencing and assembly Release 2.</title>
        <authorList>
            <person name="Gouzy J."/>
            <person name="Langlade N."/>
            <person name="Munos S."/>
        </authorList>
    </citation>
    <scope>NUCLEOTIDE SEQUENCE</scope>
    <source>
        <tissue evidence="2">Leaves</tissue>
    </source>
</reference>
<reference evidence="2" key="1">
    <citation type="journal article" date="2017" name="Nature">
        <title>The sunflower genome provides insights into oil metabolism, flowering and Asterid evolution.</title>
        <authorList>
            <person name="Badouin H."/>
            <person name="Gouzy J."/>
            <person name="Grassa C.J."/>
            <person name="Murat F."/>
            <person name="Staton S.E."/>
            <person name="Cottret L."/>
            <person name="Lelandais-Briere C."/>
            <person name="Owens G.L."/>
            <person name="Carrere S."/>
            <person name="Mayjonade B."/>
            <person name="Legrand L."/>
            <person name="Gill N."/>
            <person name="Kane N.C."/>
            <person name="Bowers J.E."/>
            <person name="Hubner S."/>
            <person name="Bellec A."/>
            <person name="Berard A."/>
            <person name="Berges H."/>
            <person name="Blanchet N."/>
            <person name="Boniface M.C."/>
            <person name="Brunel D."/>
            <person name="Catrice O."/>
            <person name="Chaidir N."/>
            <person name="Claudel C."/>
            <person name="Donnadieu C."/>
            <person name="Faraut T."/>
            <person name="Fievet G."/>
            <person name="Helmstetter N."/>
            <person name="King M."/>
            <person name="Knapp S.J."/>
            <person name="Lai Z."/>
            <person name="Le Paslier M.C."/>
            <person name="Lippi Y."/>
            <person name="Lorenzon L."/>
            <person name="Mandel J.R."/>
            <person name="Marage G."/>
            <person name="Marchand G."/>
            <person name="Marquand E."/>
            <person name="Bret-Mestries E."/>
            <person name="Morien E."/>
            <person name="Nambeesan S."/>
            <person name="Nguyen T."/>
            <person name="Pegot-Espagnet P."/>
            <person name="Pouilly N."/>
            <person name="Raftis F."/>
            <person name="Sallet E."/>
            <person name="Schiex T."/>
            <person name="Thomas J."/>
            <person name="Vandecasteele C."/>
            <person name="Vares D."/>
            <person name="Vear F."/>
            <person name="Vautrin S."/>
            <person name="Crespi M."/>
            <person name="Mangin B."/>
            <person name="Burke J.M."/>
            <person name="Salse J."/>
            <person name="Munos S."/>
            <person name="Vincourt P."/>
            <person name="Rieseberg L.H."/>
            <person name="Langlade N.B."/>
        </authorList>
    </citation>
    <scope>NUCLEOTIDE SEQUENCE</scope>
    <source>
        <tissue evidence="2">Leaves</tissue>
    </source>
</reference>
<keyword evidence="1" id="KW-1133">Transmembrane helix</keyword>
<accession>A0A9K3NX00</accession>
<dbReference type="Proteomes" id="UP000215914">
    <property type="component" value="Unassembled WGS sequence"/>
</dbReference>
<feature type="transmembrane region" description="Helical" evidence="1">
    <location>
        <begin position="88"/>
        <end position="106"/>
    </location>
</feature>
<proteinExistence type="predicted"/>
<protein>
    <submittedName>
        <fullName evidence="2">Uncharacterized protein</fullName>
    </submittedName>
</protein>
<evidence type="ECO:0000256" key="1">
    <source>
        <dbReference type="SAM" id="Phobius"/>
    </source>
</evidence>
<comment type="caution">
    <text evidence="2">The sequence shown here is derived from an EMBL/GenBank/DDBJ whole genome shotgun (WGS) entry which is preliminary data.</text>
</comment>
<evidence type="ECO:0000313" key="3">
    <source>
        <dbReference type="Proteomes" id="UP000215914"/>
    </source>
</evidence>
<evidence type="ECO:0000313" key="2">
    <source>
        <dbReference type="EMBL" id="KAF5815165.1"/>
    </source>
</evidence>
<feature type="transmembrane region" description="Helical" evidence="1">
    <location>
        <begin position="61"/>
        <end position="81"/>
    </location>
</feature>
<organism evidence="2 3">
    <name type="scientific">Helianthus annuus</name>
    <name type="common">Common sunflower</name>
    <dbReference type="NCBI Taxonomy" id="4232"/>
    <lineage>
        <taxon>Eukaryota</taxon>
        <taxon>Viridiplantae</taxon>
        <taxon>Streptophyta</taxon>
        <taxon>Embryophyta</taxon>
        <taxon>Tracheophyta</taxon>
        <taxon>Spermatophyta</taxon>
        <taxon>Magnoliopsida</taxon>
        <taxon>eudicotyledons</taxon>
        <taxon>Gunneridae</taxon>
        <taxon>Pentapetalae</taxon>
        <taxon>asterids</taxon>
        <taxon>campanulids</taxon>
        <taxon>Asterales</taxon>
        <taxon>Asteraceae</taxon>
        <taxon>Asteroideae</taxon>
        <taxon>Heliantheae alliance</taxon>
        <taxon>Heliantheae</taxon>
        <taxon>Helianthus</taxon>
    </lineage>
</organism>
<keyword evidence="1" id="KW-0812">Transmembrane</keyword>
<gene>
    <name evidence="2" type="ORF">HanXRQr2_Chr03g0120011</name>
</gene>
<sequence>MSSSKSLCPKKFQATATEVSVHMILRFDGMRSWLLTYKMLDIGIAIMDAWKRVVDDLGFNLVVYCLERGFLISVLWFLLVIKKALTDRYVMLVSSCSCVVLLSAIVRHHLSLKCYNRMAPQLCCYALGVLDKETQRLKTIKIEANTS</sequence>
<dbReference type="AlphaFoldDB" id="A0A9K3NX00"/>
<keyword evidence="1" id="KW-0472">Membrane</keyword>
<dbReference type="EMBL" id="MNCJ02000318">
    <property type="protein sequence ID" value="KAF5815165.1"/>
    <property type="molecule type" value="Genomic_DNA"/>
</dbReference>